<dbReference type="EMBL" id="CP000492">
    <property type="protein sequence ID" value="ABL66278.1"/>
    <property type="molecule type" value="Genomic_DNA"/>
</dbReference>
<evidence type="ECO:0000313" key="1">
    <source>
        <dbReference type="EMBL" id="ABL66278.1"/>
    </source>
</evidence>
<dbReference type="RefSeq" id="WP_011746069.1">
    <property type="nucleotide sequence ID" value="NC_008639.1"/>
</dbReference>
<dbReference type="HOGENOM" id="CLU_946115_0_0_10"/>
<accession>A1BIQ1</accession>
<dbReference type="STRING" id="290317.Cpha266_2286"/>
<name>A1BIQ1_CHLPD</name>
<dbReference type="eggNOG" id="ENOG5033J53">
    <property type="taxonomic scope" value="Bacteria"/>
</dbReference>
<protein>
    <recommendedName>
        <fullName evidence="3">Tfp pilus assembly protein ATPase PilM-like protein</fullName>
    </recommendedName>
</protein>
<dbReference type="KEGG" id="cph:Cpha266_2286"/>
<evidence type="ECO:0000313" key="2">
    <source>
        <dbReference type="Proteomes" id="UP000008701"/>
    </source>
</evidence>
<sequence precursor="true">MSKSLLACAIGTTQSTIARINISENGAIALSSCSTIQGGVHEITEGRNHRAAKKLLALTKEWKNDPIALTLSQTEYRTLPAYFPSHAGDEVARELCAIEAEHFLLQPERYRCEHLTYGENGIDCSAEKKLLLFYPAEPIRIASAYFSKYRPVMFSGSPLLPLVHLSRYQQDPLIILELEKNFVLLCIAHKGRMNYFSYRRVENQSEKEYFSLQTIKEASLFHHTVVQVTGTGADMATTALIEKETGCRLNPLALPEALSGTLVGVDSTKEMPSSAIQAISTALMALALRQTGATCVSP</sequence>
<evidence type="ECO:0008006" key="3">
    <source>
        <dbReference type="Google" id="ProtNLM"/>
    </source>
</evidence>
<proteinExistence type="predicted"/>
<gene>
    <name evidence="1" type="ordered locus">Cpha266_2286</name>
</gene>
<keyword evidence="2" id="KW-1185">Reference proteome</keyword>
<reference evidence="1 2" key="1">
    <citation type="submission" date="2006-12" db="EMBL/GenBank/DDBJ databases">
        <title>Complete sequence of Chlorobium phaeobacteroides DSM 266.</title>
        <authorList>
            <consortium name="US DOE Joint Genome Institute"/>
            <person name="Copeland A."/>
            <person name="Lucas S."/>
            <person name="Lapidus A."/>
            <person name="Barry K."/>
            <person name="Detter J.C."/>
            <person name="Glavina del Rio T."/>
            <person name="Hammon N."/>
            <person name="Israni S."/>
            <person name="Pitluck S."/>
            <person name="Goltsman E."/>
            <person name="Schmutz J."/>
            <person name="Larimer F."/>
            <person name="Land M."/>
            <person name="Hauser L."/>
            <person name="Mikhailova N."/>
            <person name="Li T."/>
            <person name="Overmann J."/>
            <person name="Bryant D.A."/>
            <person name="Richardson P."/>
        </authorList>
    </citation>
    <scope>NUCLEOTIDE SEQUENCE [LARGE SCALE GENOMIC DNA]</scope>
    <source>
        <strain evidence="1 2">DSM 266</strain>
    </source>
</reference>
<dbReference type="AlphaFoldDB" id="A1BIQ1"/>
<organism evidence="1 2">
    <name type="scientific">Chlorobium phaeobacteroides (strain DSM 266 / SMG 266 / 2430)</name>
    <dbReference type="NCBI Taxonomy" id="290317"/>
    <lineage>
        <taxon>Bacteria</taxon>
        <taxon>Pseudomonadati</taxon>
        <taxon>Chlorobiota</taxon>
        <taxon>Chlorobiia</taxon>
        <taxon>Chlorobiales</taxon>
        <taxon>Chlorobiaceae</taxon>
        <taxon>Chlorobium/Pelodictyon group</taxon>
        <taxon>Chlorobium</taxon>
    </lineage>
</organism>
<dbReference type="Proteomes" id="UP000008701">
    <property type="component" value="Chromosome"/>
</dbReference>
<dbReference type="OrthoDB" id="597004at2"/>